<reference evidence="1 2" key="1">
    <citation type="journal article" date="2022" name="Front. Microbiol.">
        <title>High genomic differentiation and limited gene flow indicate recent cryptic speciation within the genus Laspinema (cyanobacteria).</title>
        <authorList>
            <person name="Stanojkovic A."/>
            <person name="Skoupy S."/>
            <person name="Skaloud P."/>
            <person name="Dvorak P."/>
        </authorList>
    </citation>
    <scope>NUCLEOTIDE SEQUENCE [LARGE SCALE GENOMIC DNA]</scope>
    <source>
        <strain evidence="1 2">D2a</strain>
    </source>
</reference>
<name>A0ABT2MPW7_9CYAN</name>
<proteinExistence type="predicted"/>
<sequence length="49" mass="5461">MGGVSCWEPDALKSEWGEARGGEQGLSDRPESGFIWVTLLSDRHRDRSV</sequence>
<comment type="caution">
    <text evidence="1">The sequence shown here is derived from an EMBL/GenBank/DDBJ whole genome shotgun (WGS) entry which is preliminary data.</text>
</comment>
<protein>
    <submittedName>
        <fullName evidence="1">Uncharacterized protein</fullName>
    </submittedName>
</protein>
<organism evidence="1 2">
    <name type="scientific">Laspinema palackyanum D2a</name>
    <dbReference type="NCBI Taxonomy" id="2953684"/>
    <lineage>
        <taxon>Bacteria</taxon>
        <taxon>Bacillati</taxon>
        <taxon>Cyanobacteriota</taxon>
        <taxon>Cyanophyceae</taxon>
        <taxon>Oscillatoriophycideae</taxon>
        <taxon>Oscillatoriales</taxon>
        <taxon>Laspinemataceae</taxon>
        <taxon>Laspinema</taxon>
        <taxon>Laspinema palackyanum</taxon>
    </lineage>
</organism>
<evidence type="ECO:0000313" key="1">
    <source>
        <dbReference type="EMBL" id="MCT7966790.1"/>
    </source>
</evidence>
<dbReference type="Proteomes" id="UP001525890">
    <property type="component" value="Unassembled WGS sequence"/>
</dbReference>
<dbReference type="EMBL" id="JAMXFF010000013">
    <property type="protein sequence ID" value="MCT7966790.1"/>
    <property type="molecule type" value="Genomic_DNA"/>
</dbReference>
<keyword evidence="2" id="KW-1185">Reference proteome</keyword>
<accession>A0ABT2MPW7</accession>
<gene>
    <name evidence="1" type="ORF">NG799_10640</name>
</gene>
<dbReference type="RefSeq" id="WP_368006417.1">
    <property type="nucleotide sequence ID" value="NZ_JAMXFF010000013.1"/>
</dbReference>
<evidence type="ECO:0000313" key="2">
    <source>
        <dbReference type="Proteomes" id="UP001525890"/>
    </source>
</evidence>